<dbReference type="GO" id="GO:0005737">
    <property type="term" value="C:cytoplasm"/>
    <property type="evidence" value="ECO:0007669"/>
    <property type="project" value="TreeGrafter"/>
</dbReference>
<dbReference type="Proteomes" id="UP000224854">
    <property type="component" value="Unassembled WGS sequence"/>
</dbReference>
<dbReference type="SUPFAM" id="SSF54928">
    <property type="entry name" value="RNA-binding domain, RBD"/>
    <property type="match status" value="2"/>
</dbReference>
<dbReference type="InterPro" id="IPR000504">
    <property type="entry name" value="RRM_dom"/>
</dbReference>
<feature type="region of interest" description="Disordered" evidence="3">
    <location>
        <begin position="315"/>
        <end position="469"/>
    </location>
</feature>
<dbReference type="GO" id="GO:0005634">
    <property type="term" value="C:nucleus"/>
    <property type="evidence" value="ECO:0007669"/>
    <property type="project" value="TreeGrafter"/>
</dbReference>
<protein>
    <recommendedName>
        <fullName evidence="4">RRM domain-containing protein</fullName>
    </recommendedName>
</protein>
<feature type="compositionally biased region" description="Basic and acidic residues" evidence="3">
    <location>
        <begin position="429"/>
        <end position="442"/>
    </location>
</feature>
<proteinExistence type="predicted"/>
<evidence type="ECO:0000313" key="5">
    <source>
        <dbReference type="EMBL" id="PHH82018.1"/>
    </source>
</evidence>
<gene>
    <name evidence="5" type="ORF">CDD82_7274</name>
</gene>
<accession>A0A2C5YV80</accession>
<dbReference type="PANTHER" id="PTHR23003">
    <property type="entry name" value="RNA RECOGNITION MOTIF RRM DOMAIN CONTAINING PROTEIN"/>
    <property type="match status" value="1"/>
</dbReference>
<dbReference type="PROSITE" id="PS50102">
    <property type="entry name" value="RRM"/>
    <property type="match status" value="2"/>
</dbReference>
<keyword evidence="1 2" id="KW-0694">RNA-binding</keyword>
<dbReference type="GO" id="GO:0003729">
    <property type="term" value="F:mRNA binding"/>
    <property type="evidence" value="ECO:0007669"/>
    <property type="project" value="TreeGrafter"/>
</dbReference>
<feature type="region of interest" description="Disordered" evidence="3">
    <location>
        <begin position="552"/>
        <end position="593"/>
    </location>
</feature>
<feature type="domain" description="RRM" evidence="4">
    <location>
        <begin position="54"/>
        <end position="153"/>
    </location>
</feature>
<dbReference type="CDD" id="cd00590">
    <property type="entry name" value="RRM_SF"/>
    <property type="match status" value="1"/>
</dbReference>
<evidence type="ECO:0000313" key="6">
    <source>
        <dbReference type="Proteomes" id="UP000224854"/>
    </source>
</evidence>
<comment type="caution">
    <text evidence="5">The sequence shown here is derived from an EMBL/GenBank/DDBJ whole genome shotgun (WGS) entry which is preliminary data.</text>
</comment>
<keyword evidence="6" id="KW-1185">Reference proteome</keyword>
<feature type="compositionally biased region" description="Basic and acidic residues" evidence="3">
    <location>
        <begin position="562"/>
        <end position="586"/>
    </location>
</feature>
<name>A0A2C5YV80_9HYPO</name>
<dbReference type="SMART" id="SM00360">
    <property type="entry name" value="RRM"/>
    <property type="match status" value="2"/>
</dbReference>
<evidence type="ECO:0000256" key="2">
    <source>
        <dbReference type="PROSITE-ProRule" id="PRU00176"/>
    </source>
</evidence>
<dbReference type="Pfam" id="PF00076">
    <property type="entry name" value="RRM_1"/>
    <property type="match status" value="2"/>
</dbReference>
<evidence type="ECO:0000256" key="1">
    <source>
        <dbReference type="ARBA" id="ARBA00022884"/>
    </source>
</evidence>
<evidence type="ECO:0000259" key="4">
    <source>
        <dbReference type="PROSITE" id="PS50102"/>
    </source>
</evidence>
<dbReference type="InterPro" id="IPR035979">
    <property type="entry name" value="RBD_domain_sf"/>
</dbReference>
<dbReference type="AlphaFoldDB" id="A0A2C5YV80"/>
<feature type="compositionally biased region" description="Polar residues" evidence="3">
    <location>
        <begin position="460"/>
        <end position="469"/>
    </location>
</feature>
<reference evidence="5 6" key="1">
    <citation type="submission" date="2017-06" db="EMBL/GenBank/DDBJ databases">
        <title>Ant-infecting Ophiocordyceps genomes reveal a high diversity of potential behavioral manipulation genes and a possible major role for enterotoxins.</title>
        <authorList>
            <person name="De Bekker C."/>
            <person name="Evans H.C."/>
            <person name="Brachmann A."/>
            <person name="Hughes D.P."/>
        </authorList>
    </citation>
    <scope>NUCLEOTIDE SEQUENCE [LARGE SCALE GENOMIC DNA]</scope>
    <source>
        <strain evidence="5 6">1348a</strain>
    </source>
</reference>
<feature type="domain" description="RRM" evidence="4">
    <location>
        <begin position="234"/>
        <end position="315"/>
    </location>
</feature>
<dbReference type="Gene3D" id="3.30.70.330">
    <property type="match status" value="2"/>
</dbReference>
<dbReference type="EMBL" id="NJEU01000083">
    <property type="protein sequence ID" value="PHH82018.1"/>
    <property type="molecule type" value="Genomic_DNA"/>
</dbReference>
<evidence type="ECO:0000256" key="3">
    <source>
        <dbReference type="SAM" id="MobiDB-lite"/>
    </source>
</evidence>
<dbReference type="InterPro" id="IPR012677">
    <property type="entry name" value="Nucleotide-bd_a/b_plait_sf"/>
</dbReference>
<organism evidence="5 6">
    <name type="scientific">Ophiocordyceps australis</name>
    <dbReference type="NCBI Taxonomy" id="1399860"/>
    <lineage>
        <taxon>Eukaryota</taxon>
        <taxon>Fungi</taxon>
        <taxon>Dikarya</taxon>
        <taxon>Ascomycota</taxon>
        <taxon>Pezizomycotina</taxon>
        <taxon>Sordariomycetes</taxon>
        <taxon>Hypocreomycetidae</taxon>
        <taxon>Hypocreales</taxon>
        <taxon>Ophiocordycipitaceae</taxon>
        <taxon>Ophiocordyceps</taxon>
    </lineage>
</organism>
<dbReference type="OrthoDB" id="410044at2759"/>
<sequence length="593" mass="65506">MVGSSEDDDVFTDFSTSINCLHKASSTFGGRTQLAVYQDSRDKVDPQTMYAGSSCMFVANLPQQFSDRKLEEEVTKVFSQFGIVFVKIKRDGRGMPFAFCQYTNDIDAEKAMTMGKGTVILERPCRTEMARAQSSFIVYKTSGQRIRLSEARDLLHRLGDVAKVEYLHEGLRVSASLPQTVVVTYKIQFGQVFANDPNFCVKVYDPKSLSAPENLTVTKPQEGSFLRQYDRDRRSAYVGNLPPGMTKDLLCSLASSCGEVVEAQLHHKEVLGGHGLKTCFGFLEFSRPDAPDELIAAMNNTEIDGYRIRVERKQSRLAETPHHTAATTGDSPNARPPVSRPRVGSAELEKSLGGRFGTTPMGSIGATTHRKQYASTSYTPGRSRPSRPTILDSTPSPYYDMFEPPHTAYTASPEGIPMASTDNSYLSPPDKKSVDFDLRHMPDTLTGSGGATFRDKNHRPSTPMSPDMSTASAMKKLATSFRSELSIVPPPTMPWMATYPHYGYPYMGAPATPQTNAALMYPGYIQPHVYHPMFDMYGNMMMPPTPIVPSFPGPTFLNDTPARSERGESVLGDESKQSPNKSEKKVSFNHSTL</sequence>
<dbReference type="InterPro" id="IPR050374">
    <property type="entry name" value="RRT5_SRSF_SR"/>
</dbReference>